<organism evidence="2 3">
    <name type="scientific">Dendrobium nobile</name>
    <name type="common">Orchid</name>
    <dbReference type="NCBI Taxonomy" id="94219"/>
    <lineage>
        <taxon>Eukaryota</taxon>
        <taxon>Viridiplantae</taxon>
        <taxon>Streptophyta</taxon>
        <taxon>Embryophyta</taxon>
        <taxon>Tracheophyta</taxon>
        <taxon>Spermatophyta</taxon>
        <taxon>Magnoliopsida</taxon>
        <taxon>Liliopsida</taxon>
        <taxon>Asparagales</taxon>
        <taxon>Orchidaceae</taxon>
        <taxon>Epidendroideae</taxon>
        <taxon>Malaxideae</taxon>
        <taxon>Dendrobiinae</taxon>
        <taxon>Dendrobium</taxon>
    </lineage>
</organism>
<protein>
    <submittedName>
        <fullName evidence="2">Uncharacterized protein</fullName>
    </submittedName>
</protein>
<sequence length="75" mass="8240">MSNFRSSRKGKSYMERSQTAKEESEERQNLVGEVREQGESYLHFQRAPLLASDQNVVTSGPAGGRAVGGEEAHEG</sequence>
<dbReference type="Proteomes" id="UP000829196">
    <property type="component" value="Unassembled WGS sequence"/>
</dbReference>
<proteinExistence type="predicted"/>
<reference evidence="2" key="1">
    <citation type="journal article" date="2022" name="Front. Genet.">
        <title>Chromosome-Scale Assembly of the Dendrobium nobile Genome Provides Insights Into the Molecular Mechanism of the Biosynthesis of the Medicinal Active Ingredient of Dendrobium.</title>
        <authorList>
            <person name="Xu Q."/>
            <person name="Niu S.-C."/>
            <person name="Li K.-L."/>
            <person name="Zheng P.-J."/>
            <person name="Zhang X.-J."/>
            <person name="Jia Y."/>
            <person name="Liu Y."/>
            <person name="Niu Y.-X."/>
            <person name="Yu L.-H."/>
            <person name="Chen D.-F."/>
            <person name="Zhang G.-Q."/>
        </authorList>
    </citation>
    <scope>NUCLEOTIDE SEQUENCE</scope>
    <source>
        <tissue evidence="2">Leaf</tissue>
    </source>
</reference>
<gene>
    <name evidence="2" type="ORF">KFK09_001217</name>
</gene>
<feature type="region of interest" description="Disordered" evidence="1">
    <location>
        <begin position="1"/>
        <end position="32"/>
    </location>
</feature>
<evidence type="ECO:0000313" key="3">
    <source>
        <dbReference type="Proteomes" id="UP000829196"/>
    </source>
</evidence>
<name>A0A8T3CA78_DENNO</name>
<feature type="compositionally biased region" description="Basic residues" evidence="1">
    <location>
        <begin position="1"/>
        <end position="11"/>
    </location>
</feature>
<accession>A0A8T3CA78</accession>
<dbReference type="AlphaFoldDB" id="A0A8T3CA78"/>
<dbReference type="EMBL" id="JAGYWB010000002">
    <property type="protein sequence ID" value="KAI0528675.1"/>
    <property type="molecule type" value="Genomic_DNA"/>
</dbReference>
<comment type="caution">
    <text evidence="2">The sequence shown here is derived from an EMBL/GenBank/DDBJ whole genome shotgun (WGS) entry which is preliminary data.</text>
</comment>
<keyword evidence="3" id="KW-1185">Reference proteome</keyword>
<feature type="region of interest" description="Disordered" evidence="1">
    <location>
        <begin position="50"/>
        <end position="75"/>
    </location>
</feature>
<feature type="compositionally biased region" description="Basic and acidic residues" evidence="1">
    <location>
        <begin position="12"/>
        <end position="32"/>
    </location>
</feature>
<evidence type="ECO:0000256" key="1">
    <source>
        <dbReference type="SAM" id="MobiDB-lite"/>
    </source>
</evidence>
<evidence type="ECO:0000313" key="2">
    <source>
        <dbReference type="EMBL" id="KAI0528675.1"/>
    </source>
</evidence>